<dbReference type="Pfam" id="PF20696">
    <property type="entry name" value="UbiD_C"/>
    <property type="match status" value="1"/>
</dbReference>
<dbReference type="PANTHER" id="PTHR30108:SF7">
    <property type="entry name" value="3-POLYPRENYL-4-HYDROXYBENZOATE DECARBOXYLASE"/>
    <property type="match status" value="1"/>
</dbReference>
<reference evidence="4" key="1">
    <citation type="submission" date="2021-03" db="EMBL/GenBank/DDBJ databases">
        <title>Acanthopleuribacteraceae sp. M133.</title>
        <authorList>
            <person name="Wang G."/>
        </authorList>
    </citation>
    <scope>NUCLEOTIDE SEQUENCE</scope>
    <source>
        <strain evidence="4">M133</strain>
    </source>
</reference>
<evidence type="ECO:0000313" key="5">
    <source>
        <dbReference type="Proteomes" id="UP000663929"/>
    </source>
</evidence>
<dbReference type="NCBIfam" id="TIGR00148">
    <property type="entry name" value="UbiD family decarboxylase"/>
    <property type="match status" value="1"/>
</dbReference>
<dbReference type="PANTHER" id="PTHR30108">
    <property type="entry name" value="3-OCTAPRENYL-4-HYDROXYBENZOATE CARBOXY-LYASE-RELATED"/>
    <property type="match status" value="1"/>
</dbReference>
<dbReference type="Pfam" id="PF01977">
    <property type="entry name" value="UbiD"/>
    <property type="match status" value="1"/>
</dbReference>
<dbReference type="GO" id="GO:0005737">
    <property type="term" value="C:cytoplasm"/>
    <property type="evidence" value="ECO:0007669"/>
    <property type="project" value="TreeGrafter"/>
</dbReference>
<dbReference type="InterPro" id="IPR048304">
    <property type="entry name" value="UbiD_Rift_dom"/>
</dbReference>
<dbReference type="GO" id="GO:0016831">
    <property type="term" value="F:carboxy-lyase activity"/>
    <property type="evidence" value="ECO:0007669"/>
    <property type="project" value="InterPro"/>
</dbReference>
<feature type="domain" description="3-octaprenyl-4-hydroxybenzoate carboxy-lyase-like N-terminal" evidence="2">
    <location>
        <begin position="11"/>
        <end position="88"/>
    </location>
</feature>
<dbReference type="SUPFAM" id="SSF50475">
    <property type="entry name" value="FMN-binding split barrel"/>
    <property type="match status" value="1"/>
</dbReference>
<dbReference type="SUPFAM" id="SSF143968">
    <property type="entry name" value="UbiD C-terminal domain-like"/>
    <property type="match status" value="2"/>
</dbReference>
<evidence type="ECO:0000313" key="4">
    <source>
        <dbReference type="EMBL" id="QTD52858.1"/>
    </source>
</evidence>
<dbReference type="InterPro" id="IPR049383">
    <property type="entry name" value="UbiD-like_N"/>
</dbReference>
<evidence type="ECO:0000259" key="2">
    <source>
        <dbReference type="Pfam" id="PF20695"/>
    </source>
</evidence>
<dbReference type="Pfam" id="PF20695">
    <property type="entry name" value="UbiD_N"/>
    <property type="match status" value="1"/>
</dbReference>
<dbReference type="EMBL" id="CP071793">
    <property type="protein sequence ID" value="QTD52858.1"/>
    <property type="molecule type" value="Genomic_DNA"/>
</dbReference>
<name>A0A8A4TUP5_SULCO</name>
<feature type="domain" description="3-octaprenyl-4-hydroxybenzoate carboxy-lyase-like C-terminal" evidence="3">
    <location>
        <begin position="320"/>
        <end position="442"/>
    </location>
</feature>
<dbReference type="Proteomes" id="UP000663929">
    <property type="component" value="Chromosome"/>
</dbReference>
<dbReference type="AlphaFoldDB" id="A0A8A4TUP5"/>
<gene>
    <name evidence="4" type="ORF">J3U87_10305</name>
</gene>
<sequence>MRHLTNLQSFISLLRQEGELLEIDEPLSPKLVIPEIQRRVVARKGPALLFNKVEGSPFPVATNLFGSQKRIDLAFGGDPGTFIRDLVHVAENMLPPKGLGQIWSLRHLAMKALKIGLKTHRKGPLVANRLESLTDLPALTSWPEDGGPFVTLPLVYTEHPETGKGNLGMYRVQIQGPRQAGMHIQIHRGGGNHYFAAEKKGQGLPAAVLIGGPPALTLASIAPLPEDVPELIFASLLLGKKLDIIRNKSLAEIPLVAEADFCIYGRIPPKARAPEGPFGDHYGYYSLQHDYPFLEVEHIYHRPGAIFPATVVGRPPQEDHYIALYLQELFSPLFPLVMKGVKDVFAYEESGVHSLAGAIVSERYHKEAFTCCMRVLGEGQLSLSKVLMATEAPLDLRDFRPFLEHILARCDFRTDLHILANISQDTLDYTGPEVNKGSKAVFLGLGEKKFELATEVPGSLSNPDFGEPHLFCPGVLVVKGPAYEQDREAPNRLLALPEIQKYRWVVLHDDPKDAAASDHDFLWHIFTRFEPAGDIYAKNRVVRHHVVFEAPLVIDCRMKPGYPKVLEPDGETTAAVDAVWDKLGLD</sequence>
<dbReference type="KEGG" id="scor:J3U87_10305"/>
<evidence type="ECO:0000259" key="3">
    <source>
        <dbReference type="Pfam" id="PF20696"/>
    </source>
</evidence>
<dbReference type="InterPro" id="IPR002830">
    <property type="entry name" value="UbiD"/>
</dbReference>
<organism evidence="4 5">
    <name type="scientific">Sulfidibacter corallicola</name>
    <dbReference type="NCBI Taxonomy" id="2818388"/>
    <lineage>
        <taxon>Bacteria</taxon>
        <taxon>Pseudomonadati</taxon>
        <taxon>Acidobacteriota</taxon>
        <taxon>Holophagae</taxon>
        <taxon>Acanthopleuribacterales</taxon>
        <taxon>Acanthopleuribacteraceae</taxon>
        <taxon>Sulfidibacter</taxon>
    </lineage>
</organism>
<dbReference type="InterPro" id="IPR049381">
    <property type="entry name" value="UbiD-like_C"/>
</dbReference>
<proteinExistence type="predicted"/>
<keyword evidence="5" id="KW-1185">Reference proteome</keyword>
<dbReference type="Gene3D" id="3.40.1670.10">
    <property type="entry name" value="UbiD C-terminal domain-like"/>
    <property type="match status" value="1"/>
</dbReference>
<accession>A0A8A4TUP5</accession>
<protein>
    <submittedName>
        <fullName evidence="4">UbiD family decarboxylase</fullName>
    </submittedName>
</protein>
<feature type="domain" description="3-octaprenyl-4-hydroxybenzoate carboxy-lyase-like Rift-related" evidence="1">
    <location>
        <begin position="132"/>
        <end position="315"/>
    </location>
</feature>
<dbReference type="RefSeq" id="WP_237382956.1">
    <property type="nucleotide sequence ID" value="NZ_CP071793.1"/>
</dbReference>
<evidence type="ECO:0000259" key="1">
    <source>
        <dbReference type="Pfam" id="PF01977"/>
    </source>
</evidence>